<evidence type="ECO:0000313" key="1">
    <source>
        <dbReference type="EMBL" id="OQX11700.1"/>
    </source>
</evidence>
<organism evidence="1 2">
    <name type="scientific">Thiothrix lacustris</name>
    <dbReference type="NCBI Taxonomy" id="525917"/>
    <lineage>
        <taxon>Bacteria</taxon>
        <taxon>Pseudomonadati</taxon>
        <taxon>Pseudomonadota</taxon>
        <taxon>Gammaproteobacteria</taxon>
        <taxon>Thiotrichales</taxon>
        <taxon>Thiotrichaceae</taxon>
        <taxon>Thiothrix</taxon>
    </lineage>
</organism>
<sequence length="78" mass="9201">MPNLQYMLIEQDTVEVEVFRHSDSWRPSYYYWGDVVVLESVGLSLSVESIYERVRNEDVSCFLTDKNPQLSLLFTLSY</sequence>
<protein>
    <submittedName>
        <fullName evidence="1">Uncharacterized protein</fullName>
    </submittedName>
</protein>
<proteinExistence type="predicted"/>
<dbReference type="EMBL" id="MTEJ01000082">
    <property type="protein sequence ID" value="OQX11700.1"/>
    <property type="molecule type" value="Genomic_DNA"/>
</dbReference>
<gene>
    <name evidence="1" type="ORF">BWK73_16830</name>
</gene>
<dbReference type="Proteomes" id="UP000192491">
    <property type="component" value="Unassembled WGS sequence"/>
</dbReference>
<name>A0A1Y1QQV3_9GAMM</name>
<evidence type="ECO:0000313" key="2">
    <source>
        <dbReference type="Proteomes" id="UP000192491"/>
    </source>
</evidence>
<accession>A0A1Y1QQV3</accession>
<dbReference type="AlphaFoldDB" id="A0A1Y1QQV3"/>
<comment type="caution">
    <text evidence="1">The sequence shown here is derived from an EMBL/GenBank/DDBJ whole genome shotgun (WGS) entry which is preliminary data.</text>
</comment>
<reference evidence="1 2" key="1">
    <citation type="submission" date="2017-01" db="EMBL/GenBank/DDBJ databases">
        <title>Novel large sulfur bacteria in the metagenomes of groundwater-fed chemosynthetic microbial mats in the Lake Huron basin.</title>
        <authorList>
            <person name="Sharrar A.M."/>
            <person name="Flood B.E."/>
            <person name="Bailey J.V."/>
            <person name="Jones D.S."/>
            <person name="Biddanda B."/>
            <person name="Ruberg S.A."/>
            <person name="Marcus D.N."/>
            <person name="Dick G.J."/>
        </authorList>
    </citation>
    <scope>NUCLEOTIDE SEQUENCE [LARGE SCALE GENOMIC DNA]</scope>
    <source>
        <strain evidence="1">A8</strain>
    </source>
</reference>